<feature type="transmembrane region" description="Helical" evidence="6">
    <location>
        <begin position="359"/>
        <end position="378"/>
    </location>
</feature>
<feature type="region of interest" description="Disordered" evidence="5">
    <location>
        <begin position="40"/>
        <end position="68"/>
    </location>
</feature>
<dbReference type="NCBIfam" id="TIGR00880">
    <property type="entry name" value="2_A_01_02"/>
    <property type="match status" value="1"/>
</dbReference>
<dbReference type="Pfam" id="PF07690">
    <property type="entry name" value="MFS_1"/>
    <property type="match status" value="1"/>
</dbReference>
<dbReference type="InterPro" id="IPR001958">
    <property type="entry name" value="Tet-R_TetA/multi-R_MdtG-like"/>
</dbReference>
<feature type="transmembrane region" description="Helical" evidence="6">
    <location>
        <begin position="124"/>
        <end position="143"/>
    </location>
</feature>
<dbReference type="FunFam" id="1.20.1250.20:FF:000011">
    <property type="entry name" value="MFS multidrug transporter, putative"/>
    <property type="match status" value="1"/>
</dbReference>
<dbReference type="InterPro" id="IPR011701">
    <property type="entry name" value="MFS"/>
</dbReference>
<feature type="domain" description="Major facilitator superfamily (MFS) profile" evidence="7">
    <location>
        <begin position="125"/>
        <end position="562"/>
    </location>
</feature>
<evidence type="ECO:0000256" key="5">
    <source>
        <dbReference type="SAM" id="MobiDB-lite"/>
    </source>
</evidence>
<evidence type="ECO:0000256" key="4">
    <source>
        <dbReference type="ARBA" id="ARBA00023136"/>
    </source>
</evidence>
<dbReference type="HOGENOM" id="CLU_008455_11_1_1"/>
<feature type="transmembrane region" description="Helical" evidence="6">
    <location>
        <begin position="435"/>
        <end position="456"/>
    </location>
</feature>
<feature type="transmembrane region" description="Helical" evidence="6">
    <location>
        <begin position="462"/>
        <end position="491"/>
    </location>
</feature>
<dbReference type="Gene3D" id="1.20.1250.20">
    <property type="entry name" value="MFS general substrate transporter like domains"/>
    <property type="match status" value="1"/>
</dbReference>
<evidence type="ECO:0000313" key="8">
    <source>
        <dbReference type="EMBL" id="CCE61098.1"/>
    </source>
</evidence>
<name>G8BMH0_TETPH</name>
<dbReference type="GO" id="GO:0042910">
    <property type="term" value="F:xenobiotic transmembrane transporter activity"/>
    <property type="evidence" value="ECO:0007669"/>
    <property type="project" value="InterPro"/>
</dbReference>
<dbReference type="OrthoDB" id="3357846at2759"/>
<dbReference type="GO" id="GO:0005886">
    <property type="term" value="C:plasma membrane"/>
    <property type="evidence" value="ECO:0007669"/>
    <property type="project" value="TreeGrafter"/>
</dbReference>
<keyword evidence="2 6" id="KW-0812">Transmembrane</keyword>
<comment type="subcellular location">
    <subcellularLocation>
        <location evidence="1">Membrane</location>
        <topology evidence="1">Multi-pass membrane protein</topology>
    </subcellularLocation>
</comment>
<dbReference type="KEGG" id="tpf:TPHA_0A00130"/>
<sequence length="567" mass="63305">MLRFEMYVESFKNTFAVDVLEYFNLVTIEEEIPDINAVEQRVNPSDGSVETKKENDEQESFQVSSDFESLNNAEKPIVDIEAGSADEESQKQKTVEERDPFLLEWDDPSDPDFPVNWSKKKRGAILLQIMLLTSVTYMGSSIYTPGQLQIQSEFGVGHVVATLNLSLYVLGYGLGPLIFSPLSEFSLLGRQHLYTVTLFIFTILQIGCATVHNFGGLVVLRFLSGVFCSPSLSTGGASISDILAPEVVPLFLGLWAVGAISAPVLAPLLGAAMVVAEDWRWIFWFLLWLCAFTLVLLMLFMPETHHGNILYRRARRLRKQTGDDRWSTASAEKEKKLELGAFLLTAVYKPVKIIMREPIIAAIDAYIALIYGIFYLFFEAFPLVFGGIYNFTLVESGLAFLGFQVGCVIIYPFYIIFLAKYIAPKMQNQTFVPEDFLVMTMIVAFFLPAALFIFGWTAGIHWMLPIFAEVLFVINSFGLFQSTFAYMALSFPDHVASVFAGNGLARAGFACAFPLFGQAMYNNLGSEKYPVGWGSSLLGFISIGMSVIPFLLYKYGAVLRSKSKFTD</sequence>
<feature type="transmembrane region" description="Helical" evidence="6">
    <location>
        <begin position="281"/>
        <end position="301"/>
    </location>
</feature>
<dbReference type="OMA" id="EILLVEW"/>
<dbReference type="RefSeq" id="XP_003683532.1">
    <property type="nucleotide sequence ID" value="XM_003683484.1"/>
</dbReference>
<dbReference type="CDD" id="cd17323">
    <property type="entry name" value="MFS_Tpo1_MDR_like"/>
    <property type="match status" value="1"/>
</dbReference>
<evidence type="ECO:0000256" key="6">
    <source>
        <dbReference type="SAM" id="Phobius"/>
    </source>
</evidence>
<gene>
    <name evidence="8" type="primary">TPHA0A00130</name>
    <name evidence="8" type="ordered locus">TPHA_0A00130</name>
</gene>
<dbReference type="EMBL" id="HE612856">
    <property type="protein sequence ID" value="CCE61098.1"/>
    <property type="molecule type" value="Genomic_DNA"/>
</dbReference>
<feature type="transmembrane region" description="Helical" evidence="6">
    <location>
        <begin position="251"/>
        <end position="275"/>
    </location>
</feature>
<keyword evidence="3 6" id="KW-1133">Transmembrane helix</keyword>
<dbReference type="GeneID" id="11532509"/>
<feature type="transmembrane region" description="Helical" evidence="6">
    <location>
        <begin position="218"/>
        <end position="239"/>
    </location>
</feature>
<dbReference type="AlphaFoldDB" id="G8BMH0"/>
<dbReference type="InterPro" id="IPR020846">
    <property type="entry name" value="MFS_dom"/>
</dbReference>
<evidence type="ECO:0000256" key="2">
    <source>
        <dbReference type="ARBA" id="ARBA00022692"/>
    </source>
</evidence>
<evidence type="ECO:0000259" key="7">
    <source>
        <dbReference type="PROSITE" id="PS50850"/>
    </source>
</evidence>
<dbReference type="PANTHER" id="PTHR23502">
    <property type="entry name" value="MAJOR FACILITATOR SUPERFAMILY"/>
    <property type="match status" value="1"/>
</dbReference>
<dbReference type="GO" id="GO:0015244">
    <property type="term" value="F:fluconazole transmembrane transporter activity"/>
    <property type="evidence" value="ECO:0007669"/>
    <property type="project" value="TreeGrafter"/>
</dbReference>
<dbReference type="InterPro" id="IPR036259">
    <property type="entry name" value="MFS_trans_sf"/>
</dbReference>
<dbReference type="Proteomes" id="UP000005666">
    <property type="component" value="Chromosome 1"/>
</dbReference>
<evidence type="ECO:0000256" key="1">
    <source>
        <dbReference type="ARBA" id="ARBA00004141"/>
    </source>
</evidence>
<keyword evidence="9" id="KW-1185">Reference proteome</keyword>
<evidence type="ECO:0000313" key="9">
    <source>
        <dbReference type="Proteomes" id="UP000005666"/>
    </source>
</evidence>
<dbReference type="SUPFAM" id="SSF103473">
    <property type="entry name" value="MFS general substrate transporter"/>
    <property type="match status" value="1"/>
</dbReference>
<feature type="transmembrane region" description="Helical" evidence="6">
    <location>
        <begin position="155"/>
        <end position="180"/>
    </location>
</feature>
<keyword evidence="4 6" id="KW-0472">Membrane</keyword>
<feature type="transmembrane region" description="Helical" evidence="6">
    <location>
        <begin position="192"/>
        <end position="212"/>
    </location>
</feature>
<dbReference type="PANTHER" id="PTHR23502:SF23">
    <property type="entry name" value="FLUCONAZOLE RESISTANCE PROTEIN 1"/>
    <property type="match status" value="1"/>
</dbReference>
<protein>
    <recommendedName>
        <fullName evidence="7">Major facilitator superfamily (MFS) profile domain-containing protein</fullName>
    </recommendedName>
</protein>
<dbReference type="GO" id="GO:1990961">
    <property type="term" value="P:xenobiotic detoxification by transmembrane export across the plasma membrane"/>
    <property type="evidence" value="ECO:0007669"/>
    <property type="project" value="TreeGrafter"/>
</dbReference>
<evidence type="ECO:0000256" key="3">
    <source>
        <dbReference type="ARBA" id="ARBA00022989"/>
    </source>
</evidence>
<dbReference type="PROSITE" id="PS50850">
    <property type="entry name" value="MFS"/>
    <property type="match status" value="1"/>
</dbReference>
<organism evidence="8 9">
    <name type="scientific">Tetrapisispora phaffii (strain ATCC 24235 / CBS 4417 / NBRC 1672 / NRRL Y-8282 / UCD 70-5)</name>
    <name type="common">Yeast</name>
    <name type="synonym">Fabospora phaffii</name>
    <dbReference type="NCBI Taxonomy" id="1071381"/>
    <lineage>
        <taxon>Eukaryota</taxon>
        <taxon>Fungi</taxon>
        <taxon>Dikarya</taxon>
        <taxon>Ascomycota</taxon>
        <taxon>Saccharomycotina</taxon>
        <taxon>Saccharomycetes</taxon>
        <taxon>Saccharomycetales</taxon>
        <taxon>Saccharomycetaceae</taxon>
        <taxon>Tetrapisispora</taxon>
    </lineage>
</organism>
<dbReference type="eggNOG" id="KOG0255">
    <property type="taxonomic scope" value="Eukaryota"/>
</dbReference>
<reference evidence="8 9" key="1">
    <citation type="journal article" date="2011" name="Proc. Natl. Acad. Sci. U.S.A.">
        <title>Evolutionary erosion of yeast sex chromosomes by mating-type switching accidents.</title>
        <authorList>
            <person name="Gordon J.L."/>
            <person name="Armisen D."/>
            <person name="Proux-Wera E."/>
            <person name="Oheigeartaigh S.S."/>
            <person name="Byrne K.P."/>
            <person name="Wolfe K.H."/>
        </authorList>
    </citation>
    <scope>NUCLEOTIDE SEQUENCE [LARGE SCALE GENOMIC DNA]</scope>
    <source>
        <strain evidence="9">ATCC 24235 / CBS 4417 / NBRC 1672 / NRRL Y-8282 / UCD 70-5</strain>
    </source>
</reference>
<feature type="transmembrane region" description="Helical" evidence="6">
    <location>
        <begin position="398"/>
        <end position="423"/>
    </location>
</feature>
<accession>G8BMH0</accession>
<proteinExistence type="predicted"/>
<feature type="transmembrane region" description="Helical" evidence="6">
    <location>
        <begin position="533"/>
        <end position="553"/>
    </location>
</feature>